<name>A0A7J8TA68_GOSDV</name>
<accession>A0A7J8TA68</accession>
<gene>
    <name evidence="1" type="ORF">Godav_029705</name>
</gene>
<evidence type="ECO:0000313" key="2">
    <source>
        <dbReference type="Proteomes" id="UP000593561"/>
    </source>
</evidence>
<comment type="caution">
    <text evidence="1">The sequence shown here is derived from an EMBL/GenBank/DDBJ whole genome shotgun (WGS) entry which is preliminary data.</text>
</comment>
<feature type="non-terminal residue" evidence="1">
    <location>
        <position position="139"/>
    </location>
</feature>
<dbReference type="EMBL" id="JABFAC010240374">
    <property type="protein sequence ID" value="MBA0635058.1"/>
    <property type="molecule type" value="Genomic_DNA"/>
</dbReference>
<dbReference type="Proteomes" id="UP000593561">
    <property type="component" value="Unassembled WGS sequence"/>
</dbReference>
<evidence type="ECO:0000313" key="1">
    <source>
        <dbReference type="EMBL" id="MBA0635058.1"/>
    </source>
</evidence>
<keyword evidence="2" id="KW-1185">Reference proteome</keyword>
<reference evidence="1 2" key="1">
    <citation type="journal article" date="2019" name="Genome Biol. Evol.">
        <title>Insights into the evolution of the New World diploid cottons (Gossypium, subgenus Houzingenia) based on genome sequencing.</title>
        <authorList>
            <person name="Grover C.E."/>
            <person name="Arick M.A. 2nd"/>
            <person name="Thrash A."/>
            <person name="Conover J.L."/>
            <person name="Sanders W.S."/>
            <person name="Peterson D.G."/>
            <person name="Frelichowski J.E."/>
            <person name="Scheffler J.A."/>
            <person name="Scheffler B.E."/>
            <person name="Wendel J.F."/>
        </authorList>
    </citation>
    <scope>NUCLEOTIDE SEQUENCE [LARGE SCALE GENOMIC DNA]</scope>
    <source>
        <strain evidence="1">27</strain>
        <tissue evidence="1">Leaf</tissue>
    </source>
</reference>
<proteinExistence type="predicted"/>
<sequence length="139" mass="15692">VEDVTTANTHEEINDYHGCEANVSLDEIEEEKKIFDASEQISSTSFIDAATLLGENTQTAGPEISRSIASEVLIQQKSEMIIQESDLELYLTLCEVEGLTEDELYRALSKIPNHPMQMLIFFSLATFFYTIRMGEKISF</sequence>
<organism evidence="1 2">
    <name type="scientific">Gossypium davidsonii</name>
    <name type="common">Davidson's cotton</name>
    <name type="synonym">Gossypium klotzschianum subsp. davidsonii</name>
    <dbReference type="NCBI Taxonomy" id="34287"/>
    <lineage>
        <taxon>Eukaryota</taxon>
        <taxon>Viridiplantae</taxon>
        <taxon>Streptophyta</taxon>
        <taxon>Embryophyta</taxon>
        <taxon>Tracheophyta</taxon>
        <taxon>Spermatophyta</taxon>
        <taxon>Magnoliopsida</taxon>
        <taxon>eudicotyledons</taxon>
        <taxon>Gunneridae</taxon>
        <taxon>Pentapetalae</taxon>
        <taxon>rosids</taxon>
        <taxon>malvids</taxon>
        <taxon>Malvales</taxon>
        <taxon>Malvaceae</taxon>
        <taxon>Malvoideae</taxon>
        <taxon>Gossypium</taxon>
    </lineage>
</organism>
<dbReference type="AlphaFoldDB" id="A0A7J8TA68"/>
<protein>
    <submittedName>
        <fullName evidence="1">Uncharacterized protein</fullName>
    </submittedName>
</protein>